<sequence length="1006" mass="112039">MTSKQISQLISADGTPTATAVSAPGCFVHDDVPIAKHPDITWGKVFSEPSNGNSVDFYVTGEEYFAAVADAIAGAKKSIYIAGWQVNFDVELITGNTLYECLEKAIDSNPALRVYIMPWLSPKLGVNTGDFETMLAVYQLNAGLPPPVRAFALPAIAQSDMAGGLGIGFSHHQKLVVIDEVRAFVGGIDLAYGRRDNGRFPLAHEGRVGNEVYNTCIPPIHELTKVEQVNYLTRNELVCACFDGFLAKAGAWWESASGRPVATVLDWKRAGSDFAKDKRQEVSDWWNSKDLMPEFIRSLQDKPVEAVDDLTRWTYRRINQSLNGKLDRLRQTGSAHVSTASAALVAWLNHASMEQLPAEVRQETIKIIEMFGIAVLKQLSVSADNRPKRYKNLRKVRKMLPPDGKVLSPSQPRMPWHDVHASILGPAVSDLSRNFIRRWNSVAHRYEVSYRTRAGTEVSALFDAFGLRPTASVRLPRISPSIPKKDQSKHGKCWVQVLRSAPATLQRDEQMADRAGGTDIRGITHEQNNCLKAMLTAIYGSQKFIYIEGQFFQSEYGADSSRKRVKDNVGPMSILTDIESVPGYEKYAKRLGIYGVSWDEIPSKVKWSEYDDVARDIKAGGNVFVNDLKAVLGNIAAIKGSLLAGKPQERVLNQIGEALANRIEKAIYDGQPFHVYMVLPVHPEGTLNTLNIMSQTHLTMQSLVFGSESLVNRIRRAVRSIEIKNSKNINLASAKAIVNDYSLKDLEEQVGDRWKRYLTMLNLRNWDVLDGRPVTEQIYVHSKLLIADDRVAVLGSANINDRSQLGNRDSELAIVVRDDEQKSVNLDGVKPALVSSCVHGLRVRLWKKLFGLTGGAHPARSLADFVEKPAAKETWEAIQTVAYANAQAYKDAFPFLPSVQSEPSSIWPTWNNSNRALDYHMPFNERFWRDDEVRDMAYSWHAKTRAKEKSPNNIQGFIVALPVSWTKGENNLSAMNLTILAKTDPEIVPQQTVASTTQPTRTEVNG</sequence>
<evidence type="ECO:0000256" key="1">
    <source>
        <dbReference type="ARBA" id="ARBA00000798"/>
    </source>
</evidence>
<evidence type="ECO:0000256" key="2">
    <source>
        <dbReference type="ARBA" id="ARBA00022737"/>
    </source>
</evidence>
<dbReference type="CDD" id="cd09141">
    <property type="entry name" value="PLDc_vPLD1_2_yPLD_like_2"/>
    <property type="match status" value="1"/>
</dbReference>
<dbReference type="PANTHER" id="PTHR18896:SF76">
    <property type="entry name" value="PHOSPHOLIPASE"/>
    <property type="match status" value="1"/>
</dbReference>
<dbReference type="PANTHER" id="PTHR18896">
    <property type="entry name" value="PHOSPHOLIPASE D"/>
    <property type="match status" value="1"/>
</dbReference>
<dbReference type="InterPro" id="IPR001736">
    <property type="entry name" value="PLipase_D/transphosphatidylase"/>
</dbReference>
<organism evidence="6 7">
    <name type="scientific">Telluria mixta</name>
    <dbReference type="NCBI Taxonomy" id="34071"/>
    <lineage>
        <taxon>Bacteria</taxon>
        <taxon>Pseudomonadati</taxon>
        <taxon>Pseudomonadota</taxon>
        <taxon>Betaproteobacteria</taxon>
        <taxon>Burkholderiales</taxon>
        <taxon>Oxalobacteraceae</taxon>
        <taxon>Telluria group</taxon>
        <taxon>Telluria</taxon>
    </lineage>
</organism>
<evidence type="ECO:0000256" key="3">
    <source>
        <dbReference type="ARBA" id="ARBA00022801"/>
    </source>
</evidence>
<evidence type="ECO:0000256" key="4">
    <source>
        <dbReference type="ARBA" id="ARBA00023098"/>
    </source>
</evidence>
<dbReference type="InterPro" id="IPR015679">
    <property type="entry name" value="PLipase_D_fam"/>
</dbReference>
<dbReference type="RefSeq" id="WP_259449560.1">
    <property type="nucleotide sequence ID" value="NZ_CP119520.1"/>
</dbReference>
<dbReference type="Pfam" id="PF00614">
    <property type="entry name" value="PLDc"/>
    <property type="match status" value="2"/>
</dbReference>
<gene>
    <name evidence="6" type="ORF">NX786_14040</name>
</gene>
<dbReference type="CDD" id="cd09104">
    <property type="entry name" value="PLDc_vPLD1_2_like_1"/>
    <property type="match status" value="1"/>
</dbReference>
<comment type="caution">
    <text evidence="6">The sequence shown here is derived from an EMBL/GenBank/DDBJ whole genome shotgun (WGS) entry which is preliminary data.</text>
</comment>
<dbReference type="SUPFAM" id="SSF56024">
    <property type="entry name" value="Phospholipase D/nuclease"/>
    <property type="match status" value="3"/>
</dbReference>
<feature type="domain" description="PLD phosphodiesterase" evidence="5">
    <location>
        <begin position="776"/>
        <end position="803"/>
    </location>
</feature>
<evidence type="ECO:0000259" key="5">
    <source>
        <dbReference type="PROSITE" id="PS50035"/>
    </source>
</evidence>
<comment type="catalytic activity">
    <reaction evidence="1">
        <text>a 1,2-diacyl-sn-glycero-3-phosphocholine + H2O = a 1,2-diacyl-sn-glycero-3-phosphate + choline + H(+)</text>
        <dbReference type="Rhea" id="RHEA:14445"/>
        <dbReference type="ChEBI" id="CHEBI:15354"/>
        <dbReference type="ChEBI" id="CHEBI:15377"/>
        <dbReference type="ChEBI" id="CHEBI:15378"/>
        <dbReference type="ChEBI" id="CHEBI:57643"/>
        <dbReference type="ChEBI" id="CHEBI:58608"/>
        <dbReference type="EC" id="3.1.4.4"/>
    </reaction>
</comment>
<keyword evidence="3" id="KW-0378">Hydrolase</keyword>
<dbReference type="Proteomes" id="UP001165263">
    <property type="component" value="Unassembled WGS sequence"/>
</dbReference>
<reference evidence="6" key="1">
    <citation type="submission" date="2022-08" db="EMBL/GenBank/DDBJ databases">
        <title>Reclassification of Massilia species as members of the genera Telluria, Duganella, Pseudoduganella, Mokoshia gen. nov. and Zemynaea gen. nov. using orthogonal and non-orthogonal genome-based approaches.</title>
        <authorList>
            <person name="Bowman J.P."/>
        </authorList>
    </citation>
    <scope>NUCLEOTIDE SEQUENCE</scope>
    <source>
        <strain evidence="6">LMG 11547</strain>
    </source>
</reference>
<dbReference type="PROSITE" id="PS50035">
    <property type="entry name" value="PLD"/>
    <property type="match status" value="2"/>
</dbReference>
<keyword evidence="7" id="KW-1185">Reference proteome</keyword>
<name>A0ABT2BZG3_9BURK</name>
<dbReference type="SMART" id="SM00155">
    <property type="entry name" value="PLDc"/>
    <property type="match status" value="2"/>
</dbReference>
<protein>
    <submittedName>
        <fullName evidence="6">Phospholipase</fullName>
    </submittedName>
</protein>
<keyword evidence="4" id="KW-0443">Lipid metabolism</keyword>
<accession>A0ABT2BZG3</accession>
<dbReference type="EMBL" id="JANUHC010000004">
    <property type="protein sequence ID" value="MCS0630456.1"/>
    <property type="molecule type" value="Genomic_DNA"/>
</dbReference>
<proteinExistence type="predicted"/>
<keyword evidence="2" id="KW-0677">Repeat</keyword>
<evidence type="ECO:0000313" key="7">
    <source>
        <dbReference type="Proteomes" id="UP001165263"/>
    </source>
</evidence>
<feature type="domain" description="PLD phosphodiesterase" evidence="5">
    <location>
        <begin position="167"/>
        <end position="194"/>
    </location>
</feature>
<dbReference type="Gene3D" id="3.30.870.10">
    <property type="entry name" value="Endonuclease Chain A"/>
    <property type="match status" value="3"/>
</dbReference>
<evidence type="ECO:0000313" key="6">
    <source>
        <dbReference type="EMBL" id="MCS0630456.1"/>
    </source>
</evidence>